<protein>
    <submittedName>
        <fullName evidence="1">Uncharacterized protein</fullName>
    </submittedName>
</protein>
<proteinExistence type="predicted"/>
<name>A0A3M2U7F4_PSEYM</name>
<comment type="caution">
    <text evidence="1">The sequence shown here is derived from an EMBL/GenBank/DDBJ whole genome shotgun (WGS) entry which is preliminary data.</text>
</comment>
<accession>A0A3M2U7F4</accession>
<evidence type="ECO:0000313" key="2">
    <source>
        <dbReference type="Proteomes" id="UP000282378"/>
    </source>
</evidence>
<evidence type="ECO:0000313" key="1">
    <source>
        <dbReference type="EMBL" id="RML22917.1"/>
    </source>
</evidence>
<dbReference type="EMBL" id="RBNL01004817">
    <property type="protein sequence ID" value="RML22917.1"/>
    <property type="molecule type" value="Genomic_DNA"/>
</dbReference>
<organism evidence="1 2">
    <name type="scientific">Pseudomonas syringae pv. maculicola</name>
    <dbReference type="NCBI Taxonomy" id="59511"/>
    <lineage>
        <taxon>Bacteria</taxon>
        <taxon>Pseudomonadati</taxon>
        <taxon>Pseudomonadota</taxon>
        <taxon>Gammaproteobacteria</taxon>
        <taxon>Pseudomonadales</taxon>
        <taxon>Pseudomonadaceae</taxon>
        <taxon>Pseudomonas</taxon>
    </lineage>
</organism>
<dbReference type="Proteomes" id="UP000282378">
    <property type="component" value="Unassembled WGS sequence"/>
</dbReference>
<reference evidence="1 2" key="1">
    <citation type="submission" date="2018-08" db="EMBL/GenBank/DDBJ databases">
        <title>Recombination of ecologically and evolutionarily significant loci maintains genetic cohesion in the Pseudomonas syringae species complex.</title>
        <authorList>
            <person name="Dillon M."/>
            <person name="Thakur S."/>
            <person name="Almeida R.N.D."/>
            <person name="Weir B.S."/>
            <person name="Guttman D.S."/>
        </authorList>
    </citation>
    <scope>NUCLEOTIDE SEQUENCE [LARGE SCALE GENOMIC DNA]</scope>
    <source>
        <strain evidence="1 2">88_10</strain>
    </source>
</reference>
<dbReference type="AlphaFoldDB" id="A0A3M2U7F4"/>
<gene>
    <name evidence="1" type="ORF">APX70_200596</name>
</gene>
<sequence length="72" mass="8593">MAPFYNAEYGKKFITWLKHCCQQGATAPYWQTSLRWLLISRETTMAGWRDACLQSWQWRRRPSASGRCHPDR</sequence>